<dbReference type="EMBL" id="VSRR010044741">
    <property type="protein sequence ID" value="MPC76985.1"/>
    <property type="molecule type" value="Genomic_DNA"/>
</dbReference>
<feature type="compositionally biased region" description="Acidic residues" evidence="1">
    <location>
        <begin position="29"/>
        <end position="39"/>
    </location>
</feature>
<dbReference type="Proteomes" id="UP000324222">
    <property type="component" value="Unassembled WGS sequence"/>
</dbReference>
<gene>
    <name evidence="2" type="ORF">E2C01_071422</name>
</gene>
<reference evidence="2 3" key="1">
    <citation type="submission" date="2019-05" db="EMBL/GenBank/DDBJ databases">
        <title>Another draft genome of Portunus trituberculatus and its Hox gene families provides insights of decapod evolution.</title>
        <authorList>
            <person name="Jeong J.-H."/>
            <person name="Song I."/>
            <person name="Kim S."/>
            <person name="Choi T."/>
            <person name="Kim D."/>
            <person name="Ryu S."/>
            <person name="Kim W."/>
        </authorList>
    </citation>
    <scope>NUCLEOTIDE SEQUENCE [LARGE SCALE GENOMIC DNA]</scope>
    <source>
        <tissue evidence="2">Muscle</tissue>
    </source>
</reference>
<evidence type="ECO:0000313" key="3">
    <source>
        <dbReference type="Proteomes" id="UP000324222"/>
    </source>
</evidence>
<feature type="region of interest" description="Disordered" evidence="1">
    <location>
        <begin position="77"/>
        <end position="118"/>
    </location>
</feature>
<keyword evidence="3" id="KW-1185">Reference proteome</keyword>
<sequence length="118" mass="12504">MFPFTPSSSCGCVSVELLRCGVAEVQATEGDEEEGEETDSSPASGISSVAPSVYSFCHPCNLLLFFFVTPAEGDEWEQGKTAAEGDEGETMTAHHQKDHQHPASVARSGPSSRPADAR</sequence>
<accession>A0A5B7I4E6</accession>
<name>A0A5B7I4E6_PORTR</name>
<evidence type="ECO:0000256" key="1">
    <source>
        <dbReference type="SAM" id="MobiDB-lite"/>
    </source>
</evidence>
<proteinExistence type="predicted"/>
<organism evidence="2 3">
    <name type="scientific">Portunus trituberculatus</name>
    <name type="common">Swimming crab</name>
    <name type="synonym">Neptunus trituberculatus</name>
    <dbReference type="NCBI Taxonomy" id="210409"/>
    <lineage>
        <taxon>Eukaryota</taxon>
        <taxon>Metazoa</taxon>
        <taxon>Ecdysozoa</taxon>
        <taxon>Arthropoda</taxon>
        <taxon>Crustacea</taxon>
        <taxon>Multicrustacea</taxon>
        <taxon>Malacostraca</taxon>
        <taxon>Eumalacostraca</taxon>
        <taxon>Eucarida</taxon>
        <taxon>Decapoda</taxon>
        <taxon>Pleocyemata</taxon>
        <taxon>Brachyura</taxon>
        <taxon>Eubrachyura</taxon>
        <taxon>Portunoidea</taxon>
        <taxon>Portunidae</taxon>
        <taxon>Portuninae</taxon>
        <taxon>Portunus</taxon>
    </lineage>
</organism>
<feature type="region of interest" description="Disordered" evidence="1">
    <location>
        <begin position="26"/>
        <end position="45"/>
    </location>
</feature>
<evidence type="ECO:0000313" key="2">
    <source>
        <dbReference type="EMBL" id="MPC76985.1"/>
    </source>
</evidence>
<comment type="caution">
    <text evidence="2">The sequence shown here is derived from an EMBL/GenBank/DDBJ whole genome shotgun (WGS) entry which is preliminary data.</text>
</comment>
<protein>
    <submittedName>
        <fullName evidence="2">Uncharacterized protein</fullName>
    </submittedName>
</protein>
<dbReference type="AlphaFoldDB" id="A0A5B7I4E6"/>